<evidence type="ECO:0000313" key="2">
    <source>
        <dbReference type="EMBL" id="PVH14661.1"/>
    </source>
</evidence>
<dbReference type="VEuPathDB" id="FungiDB:CXQ87_002808"/>
<name>A0A2V1ACV6_9ASCO</name>
<reference evidence="2 3" key="1">
    <citation type="submission" date="2017-12" db="EMBL/GenBank/DDBJ databases">
        <title>Genome Sequence of the Amphotericin B-resistant Candida duobushaemulonii strain, B09383.</title>
        <authorList>
            <person name="Chow N.A."/>
            <person name="Gade L."/>
            <person name="Batra D."/>
            <person name="Rowe L.A."/>
            <person name="Loparev V.N."/>
            <person name="Litvintseva A.P."/>
        </authorList>
    </citation>
    <scope>NUCLEOTIDE SEQUENCE [LARGE SCALE GENOMIC DNA]</scope>
    <source>
        <strain evidence="2 3">B09383</strain>
    </source>
</reference>
<dbReference type="Proteomes" id="UP000244406">
    <property type="component" value="Unassembled WGS sequence"/>
</dbReference>
<feature type="region of interest" description="Disordered" evidence="1">
    <location>
        <begin position="60"/>
        <end position="79"/>
    </location>
</feature>
<proteinExistence type="predicted"/>
<accession>A0A2V1ACV6</accession>
<dbReference type="RefSeq" id="XP_025335601.1">
    <property type="nucleotide sequence ID" value="XM_025481301.1"/>
</dbReference>
<evidence type="ECO:0000313" key="3">
    <source>
        <dbReference type="Proteomes" id="UP000244406"/>
    </source>
</evidence>
<protein>
    <recommendedName>
        <fullName evidence="4">RRM domain-containing protein</fullName>
    </recommendedName>
</protein>
<dbReference type="GeneID" id="37002808"/>
<evidence type="ECO:0000256" key="1">
    <source>
        <dbReference type="SAM" id="MobiDB-lite"/>
    </source>
</evidence>
<dbReference type="AlphaFoldDB" id="A0A2V1ACV6"/>
<keyword evidence="3" id="KW-1185">Reference proteome</keyword>
<gene>
    <name evidence="2" type="ORF">CXQ87_002808</name>
</gene>
<dbReference type="EMBL" id="PKFP01000001">
    <property type="protein sequence ID" value="PVH14661.1"/>
    <property type="molecule type" value="Genomic_DNA"/>
</dbReference>
<organism evidence="2 3">
    <name type="scientific">Candidozyma duobushaemuli</name>
    <dbReference type="NCBI Taxonomy" id="1231522"/>
    <lineage>
        <taxon>Eukaryota</taxon>
        <taxon>Fungi</taxon>
        <taxon>Dikarya</taxon>
        <taxon>Ascomycota</taxon>
        <taxon>Saccharomycotina</taxon>
        <taxon>Pichiomycetes</taxon>
        <taxon>Metschnikowiaceae</taxon>
        <taxon>Candidozyma</taxon>
    </lineage>
</organism>
<feature type="compositionally biased region" description="Low complexity" evidence="1">
    <location>
        <begin position="60"/>
        <end position="72"/>
    </location>
</feature>
<evidence type="ECO:0008006" key="4">
    <source>
        <dbReference type="Google" id="ProtNLM"/>
    </source>
</evidence>
<sequence>MYSGYLYSDPNLQSSPFQGYVSSPAAHLQHGLSYPPESPYYSSMLPANLLQTPPYIGRSSYFPSQPQSPQGQHAYHQRNMQSSSSPIVPYLTHPHAKSGLDHLNLSRTVILKNLSADLSLNELLSEIDHGPIEYCKMFVSTPPAHIKDVEEVKTCYISFVNTKVSVAFFHKYTKSTQNLRSLKERLKGSKYMKLSLNEPCSSMSLNAQPPVGSNNLSKQDFIKLKTLNYILEYNATRCITIKFETASPDLFVPTKEKFRAQCAKFGVIEDFKSSTSEPNLTVKLLVHFTSIDAAIKVYEHYSKQVRRDHARQLDLGGSEKMATKTTTIASLADVSFPQAPTNGSQASLSSSPKVGKRPLNSMIQNIPEHEESPAEGFTDIDNPAVVSPLSSPQHSSDNMVPVLTTETELSKDEPNLGSVVEGVIVGKDDSASLESQEYLYCLVTSTGNITIRMLLTFPIR</sequence>
<comment type="caution">
    <text evidence="2">The sequence shown here is derived from an EMBL/GenBank/DDBJ whole genome shotgun (WGS) entry which is preliminary data.</text>
</comment>